<dbReference type="RefSeq" id="WP_007617473.1">
    <property type="nucleotide sequence ID" value="NZ_BANX01000005.1"/>
</dbReference>
<protein>
    <submittedName>
        <fullName evidence="2">Uncharacterized protein</fullName>
    </submittedName>
</protein>
<organism evidence="2 3">
    <name type="scientific">Gordonia soli NBRC 108243</name>
    <dbReference type="NCBI Taxonomy" id="1223545"/>
    <lineage>
        <taxon>Bacteria</taxon>
        <taxon>Bacillati</taxon>
        <taxon>Actinomycetota</taxon>
        <taxon>Actinomycetes</taxon>
        <taxon>Mycobacteriales</taxon>
        <taxon>Gordoniaceae</taxon>
        <taxon>Gordonia</taxon>
    </lineage>
</organism>
<keyword evidence="3" id="KW-1185">Reference proteome</keyword>
<feature type="chain" id="PRO_5004003602" evidence="1">
    <location>
        <begin position="32"/>
        <end position="164"/>
    </location>
</feature>
<dbReference type="InterPro" id="IPR006311">
    <property type="entry name" value="TAT_signal"/>
</dbReference>
<dbReference type="PROSITE" id="PS51318">
    <property type="entry name" value="TAT"/>
    <property type="match status" value="1"/>
</dbReference>
<accession>M0QHG4</accession>
<feature type="signal peptide" evidence="1">
    <location>
        <begin position="1"/>
        <end position="31"/>
    </location>
</feature>
<dbReference type="Proteomes" id="UP000011666">
    <property type="component" value="Unassembled WGS sequence"/>
</dbReference>
<dbReference type="AlphaFoldDB" id="M0QHG4"/>
<evidence type="ECO:0000313" key="2">
    <source>
        <dbReference type="EMBL" id="GAC66847.1"/>
    </source>
</evidence>
<evidence type="ECO:0000256" key="1">
    <source>
        <dbReference type="SAM" id="SignalP"/>
    </source>
</evidence>
<dbReference type="EMBL" id="BANX01000005">
    <property type="protein sequence ID" value="GAC66847.1"/>
    <property type="molecule type" value="Genomic_DNA"/>
</dbReference>
<proteinExistence type="predicted"/>
<dbReference type="OrthoDB" id="4373845at2"/>
<gene>
    <name evidence="2" type="ORF">GS4_05_00560</name>
</gene>
<dbReference type="STRING" id="1223545.GS4_05_00560"/>
<reference evidence="2 3" key="1">
    <citation type="submission" date="2013-01" db="EMBL/GenBank/DDBJ databases">
        <title>Whole genome shotgun sequence of Gordonia soli NBRC 108243.</title>
        <authorList>
            <person name="Isaki-Nakamura S."/>
            <person name="Hosoyama A."/>
            <person name="Tsuchikane K."/>
            <person name="Ando Y."/>
            <person name="Baba S."/>
            <person name="Ohji S."/>
            <person name="Hamada M."/>
            <person name="Tamura T."/>
            <person name="Yamazoe A."/>
            <person name="Yamazaki S."/>
            <person name="Fujita N."/>
        </authorList>
    </citation>
    <scope>NUCLEOTIDE SEQUENCE [LARGE SCALE GENOMIC DNA]</scope>
    <source>
        <strain evidence="2 3">NBRC 108243</strain>
    </source>
</reference>
<dbReference type="eggNOG" id="ENOG50325UZ">
    <property type="taxonomic scope" value="Bacteria"/>
</dbReference>
<name>M0QHG4_9ACTN</name>
<evidence type="ECO:0000313" key="3">
    <source>
        <dbReference type="Proteomes" id="UP000011666"/>
    </source>
</evidence>
<comment type="caution">
    <text evidence="2">The sequence shown here is derived from an EMBL/GenBank/DDBJ whole genome shotgun (WGS) entry which is preliminary data.</text>
</comment>
<sequence>MQSRRHNARQRLIATMAVAAAAVGLISAQSAATGAPAPSTSRGFPINNCFGLSPNIVDVPYAPSQVVVGQYDGWTNVMVTYGSLWLLTGYDSVARFDWRHLDNGKRGTFVSNSNVRPPNTGVHGFTWPRNQPGKGRVEVTLSTVNRNALWEIPATTCKGTIVIS</sequence>
<keyword evidence="1" id="KW-0732">Signal</keyword>